<dbReference type="GO" id="GO:0005509">
    <property type="term" value="F:calcium ion binding"/>
    <property type="evidence" value="ECO:0007669"/>
    <property type="project" value="InterPro"/>
</dbReference>
<keyword evidence="11" id="KW-0479">Metal-binding</keyword>
<organism evidence="13 14">
    <name type="scientific">Zootermopsis nevadensis</name>
    <name type="common">Dampwood termite</name>
    <dbReference type="NCBI Taxonomy" id="136037"/>
    <lineage>
        <taxon>Eukaryota</taxon>
        <taxon>Metazoa</taxon>
        <taxon>Ecdysozoa</taxon>
        <taxon>Arthropoda</taxon>
        <taxon>Hexapoda</taxon>
        <taxon>Insecta</taxon>
        <taxon>Pterygota</taxon>
        <taxon>Neoptera</taxon>
        <taxon>Polyneoptera</taxon>
        <taxon>Dictyoptera</taxon>
        <taxon>Blattodea</taxon>
        <taxon>Blattoidea</taxon>
        <taxon>Termitoidae</taxon>
        <taxon>Termopsidae</taxon>
        <taxon>Zootermopsis</taxon>
    </lineage>
</organism>
<evidence type="ECO:0000313" key="13">
    <source>
        <dbReference type="EMBL" id="KDR17988.1"/>
    </source>
</evidence>
<keyword evidence="11" id="KW-0106">Calcium</keyword>
<dbReference type="InterPro" id="IPR036026">
    <property type="entry name" value="Seven-hairpin_glycosidases"/>
</dbReference>
<feature type="active site" evidence="10">
    <location>
        <position position="416"/>
    </location>
</feature>
<comment type="subcellular location">
    <subcellularLocation>
        <location evidence="1">Endoplasmic reticulum membrane</location>
        <topology evidence="1">Single-pass type II membrane protein</topology>
    </subcellularLocation>
</comment>
<dbReference type="Gene3D" id="1.50.10.10">
    <property type="match status" value="1"/>
</dbReference>
<evidence type="ECO:0000256" key="5">
    <source>
        <dbReference type="ARBA" id="ARBA00022968"/>
    </source>
</evidence>
<dbReference type="AlphaFoldDB" id="A0A067RG21"/>
<dbReference type="OMA" id="EEFWRMF"/>
<dbReference type="InterPro" id="IPR012341">
    <property type="entry name" value="6hp_glycosidase-like_sf"/>
</dbReference>
<dbReference type="InParanoid" id="A0A067RG21"/>
<reference evidence="13 14" key="1">
    <citation type="journal article" date="2014" name="Nat. Commun.">
        <title>Molecular traces of alternative social organization in a termite genome.</title>
        <authorList>
            <person name="Terrapon N."/>
            <person name="Li C."/>
            <person name="Robertson H.M."/>
            <person name="Ji L."/>
            <person name="Meng X."/>
            <person name="Booth W."/>
            <person name="Chen Z."/>
            <person name="Childers C.P."/>
            <person name="Glastad K.M."/>
            <person name="Gokhale K."/>
            <person name="Gowin J."/>
            <person name="Gronenberg W."/>
            <person name="Hermansen R.A."/>
            <person name="Hu H."/>
            <person name="Hunt B.G."/>
            <person name="Huylmans A.K."/>
            <person name="Khalil S.M."/>
            <person name="Mitchell R.D."/>
            <person name="Munoz-Torres M.C."/>
            <person name="Mustard J.A."/>
            <person name="Pan H."/>
            <person name="Reese J.T."/>
            <person name="Scharf M.E."/>
            <person name="Sun F."/>
            <person name="Vogel H."/>
            <person name="Xiao J."/>
            <person name="Yang W."/>
            <person name="Yang Z."/>
            <person name="Yang Z."/>
            <person name="Zhou J."/>
            <person name="Zhu J."/>
            <person name="Brent C.S."/>
            <person name="Elsik C.G."/>
            <person name="Goodisman M.A."/>
            <person name="Liberles D.A."/>
            <person name="Roe R.M."/>
            <person name="Vargo E.L."/>
            <person name="Vilcinskas A."/>
            <person name="Wang J."/>
            <person name="Bornberg-Bauer E."/>
            <person name="Korb J."/>
            <person name="Zhang G."/>
            <person name="Liebig J."/>
        </authorList>
    </citation>
    <scope>NUCLEOTIDE SEQUENCE [LARGE SCALE GENOMIC DNA]</scope>
    <source>
        <tissue evidence="13">Whole organism</tissue>
    </source>
</reference>
<evidence type="ECO:0000256" key="6">
    <source>
        <dbReference type="ARBA" id="ARBA00022989"/>
    </source>
</evidence>
<keyword evidence="12" id="KW-0326">Glycosidase</keyword>
<evidence type="ECO:0000256" key="12">
    <source>
        <dbReference type="RuleBase" id="RU361193"/>
    </source>
</evidence>
<comment type="function">
    <text evidence="9">Extracts misfolded glycoproteins, but not glycoproteins undergoing productive folding, from the calnexin cycle. It is directly involved in endoplasmic reticulum-associated degradation (ERAD) and targets misfolded glycoproteins for degradation in an N-glycan-independent manner, probably by forming a complex with SEL1L. It has low mannosidase activity, catalyzing mannose trimming from Man8GlcNAc2 to Man7GlcNAc2.</text>
</comment>
<dbReference type="InterPro" id="IPR044674">
    <property type="entry name" value="EDEM1/2/3"/>
</dbReference>
<keyword evidence="4" id="KW-0256">Endoplasmic reticulum</keyword>
<evidence type="ECO:0000256" key="7">
    <source>
        <dbReference type="ARBA" id="ARBA00023136"/>
    </source>
</evidence>
<name>A0A067RG21_ZOONE</name>
<evidence type="ECO:0000256" key="3">
    <source>
        <dbReference type="ARBA" id="ARBA00022692"/>
    </source>
</evidence>
<dbReference type="EC" id="3.2.1.-" evidence="12"/>
<dbReference type="Proteomes" id="UP000027135">
    <property type="component" value="Unassembled WGS sequence"/>
</dbReference>
<dbReference type="SUPFAM" id="SSF48225">
    <property type="entry name" value="Seven-hairpin glycosidases"/>
    <property type="match status" value="1"/>
</dbReference>
<dbReference type="PANTHER" id="PTHR45679:SF5">
    <property type="entry name" value="ER DEGRADATION-ENHANCING ALPHA-MANNOSIDASE-LIKE PROTEIN 1"/>
    <property type="match status" value="1"/>
</dbReference>
<dbReference type="GO" id="GO:0004571">
    <property type="term" value="F:mannosyl-oligosaccharide 1,2-alpha-mannosidase activity"/>
    <property type="evidence" value="ECO:0007669"/>
    <property type="project" value="InterPro"/>
</dbReference>
<dbReference type="eggNOG" id="KOG2429">
    <property type="taxonomic scope" value="Eukaryota"/>
</dbReference>
<dbReference type="STRING" id="136037.A0A067RG21"/>
<keyword evidence="7" id="KW-0472">Membrane</keyword>
<evidence type="ECO:0000256" key="4">
    <source>
        <dbReference type="ARBA" id="ARBA00022824"/>
    </source>
</evidence>
<keyword evidence="6" id="KW-1133">Transmembrane helix</keyword>
<dbReference type="Pfam" id="PF01532">
    <property type="entry name" value="Glyco_hydro_47"/>
    <property type="match status" value="1"/>
</dbReference>
<keyword evidence="14" id="KW-1185">Reference proteome</keyword>
<dbReference type="GO" id="GO:0005789">
    <property type="term" value="C:endoplasmic reticulum membrane"/>
    <property type="evidence" value="ECO:0007669"/>
    <property type="project" value="UniProtKB-SubCell"/>
</dbReference>
<keyword evidence="12" id="KW-0378">Hydrolase</keyword>
<evidence type="ECO:0000256" key="1">
    <source>
        <dbReference type="ARBA" id="ARBA00004648"/>
    </source>
</evidence>
<feature type="active site" evidence="10">
    <location>
        <position position="293"/>
    </location>
</feature>
<dbReference type="OrthoDB" id="8118055at2759"/>
<feature type="binding site" evidence="11">
    <location>
        <position position="502"/>
    </location>
    <ligand>
        <name>Ca(2+)</name>
        <dbReference type="ChEBI" id="CHEBI:29108"/>
    </ligand>
</feature>
<feature type="active site" description="Proton donor" evidence="10">
    <location>
        <position position="148"/>
    </location>
</feature>
<comment type="similarity">
    <text evidence="2 12">Belongs to the glycosyl hydrolase 47 family.</text>
</comment>
<keyword evidence="8" id="KW-0325">Glycoprotein</keyword>
<dbReference type="GO" id="GO:1904380">
    <property type="term" value="P:endoplasmic reticulum mannose trimming"/>
    <property type="evidence" value="ECO:0007669"/>
    <property type="project" value="InterPro"/>
</dbReference>
<comment type="cofactor">
    <cofactor evidence="11">
        <name>Ca(2+)</name>
        <dbReference type="ChEBI" id="CHEBI:29108"/>
    </cofactor>
</comment>
<dbReference type="PANTHER" id="PTHR45679">
    <property type="entry name" value="ER DEGRADATION-ENHANCING ALPHA-MANNOSIDASE-LIKE PROTEIN 2"/>
    <property type="match status" value="1"/>
</dbReference>
<gene>
    <name evidence="13" type="ORF">L798_07169</name>
</gene>
<evidence type="ECO:0000313" key="14">
    <source>
        <dbReference type="Proteomes" id="UP000027135"/>
    </source>
</evidence>
<feature type="active site" description="Proton donor" evidence="10">
    <location>
        <position position="397"/>
    </location>
</feature>
<proteinExistence type="inferred from homology"/>
<keyword evidence="3" id="KW-0812">Transmembrane</keyword>
<evidence type="ECO:0000256" key="8">
    <source>
        <dbReference type="ARBA" id="ARBA00023180"/>
    </source>
</evidence>
<dbReference type="GO" id="GO:0005975">
    <property type="term" value="P:carbohydrate metabolic process"/>
    <property type="evidence" value="ECO:0007669"/>
    <property type="project" value="InterPro"/>
</dbReference>
<keyword evidence="5" id="KW-0735">Signal-anchor</keyword>
<evidence type="ECO:0000256" key="11">
    <source>
        <dbReference type="PIRSR" id="PIRSR601382-2"/>
    </source>
</evidence>
<dbReference type="InterPro" id="IPR001382">
    <property type="entry name" value="Glyco_hydro_47"/>
</dbReference>
<dbReference type="GO" id="GO:0044322">
    <property type="term" value="C:endoplasmic reticulum quality control compartment"/>
    <property type="evidence" value="ECO:0007669"/>
    <property type="project" value="GOC"/>
</dbReference>
<evidence type="ECO:0000256" key="10">
    <source>
        <dbReference type="PIRSR" id="PIRSR601382-1"/>
    </source>
</evidence>
<evidence type="ECO:0000256" key="2">
    <source>
        <dbReference type="ARBA" id="ARBA00007658"/>
    </source>
</evidence>
<protein>
    <recommendedName>
        <fullName evidence="12">alpha-1,2-Mannosidase</fullName>
        <ecNumber evidence="12">3.2.1.-</ecNumber>
    </recommendedName>
</protein>
<evidence type="ECO:0000256" key="9">
    <source>
        <dbReference type="ARBA" id="ARBA00060207"/>
    </source>
</evidence>
<dbReference type="EMBL" id="KK852708">
    <property type="protein sequence ID" value="KDR17988.1"/>
    <property type="molecule type" value="Genomic_DNA"/>
</dbReference>
<dbReference type="FunFam" id="1.50.10.10:FF:000016">
    <property type="entry name" value="alpha-1,2-Mannosidase"/>
    <property type="match status" value="1"/>
</dbReference>
<dbReference type="PRINTS" id="PR00747">
    <property type="entry name" value="GLYHDRLASE47"/>
</dbReference>
<sequence length="568" mass="64628">MVFQRNENNCLNVFLIVTCVINVSHEALNIFKKPLDSLDIKYGSFPEDLRLQMLAEAKKMFYFGYNNYMAHAFPMDELNPLLCCGRGPDYDNPSNININDILGDYSLTLVDSLDTLAVLGNVTEFQNAVAKVIQNVSFDKDNVVQVFEVNIRVLGALISAHLLIMDKEQPFGNLRPSWYDGELLQLAHDLASRLLPAFEESSTGIPYPRVNLRQGLPRPRTAETCTAGAGSLVLEFGLLSRLLGDPVYEGYARRANKVLWNLREKSTGLLGNVIDVESGRWIGRLSGLGAGLDSFYEYLLKSYVMFGESDDYEMFVEAYRVIKQYMRRGRAHCNQGSGDHPLYVNVDMMSGAIHTSWIDSLQAAFAGIQVLHGDIEEAICTHALYYSIWKQYGVLPERWNWQRLSADVTFYPLRPELVESTYLLYQATRNPFYLHVGVDILQSLNNFTRAECGYATVHSVLDKSLEDRMESFFLSETCKYLYLLFDKDNYVNKHFSKYVFSTEGHLFPVDVQFRSKVWEERTSVGNTGLVQRSGNLSCDAVDAERTYFLPIKSHYLVQISKTLGLENY</sequence>
<accession>A0A067RG21</accession>